<reference evidence="1" key="1">
    <citation type="submission" date="2023-04" db="EMBL/GenBank/DDBJ databases">
        <title>Phytophthora fragariaefolia NBRC 109709.</title>
        <authorList>
            <person name="Ichikawa N."/>
            <person name="Sato H."/>
            <person name="Tonouchi N."/>
        </authorList>
    </citation>
    <scope>NUCLEOTIDE SEQUENCE</scope>
    <source>
        <strain evidence="1">NBRC 109709</strain>
    </source>
</reference>
<accession>A0A9W6Y1W2</accession>
<proteinExistence type="predicted"/>
<dbReference type="InterPro" id="IPR006758">
    <property type="entry name" value="A32L"/>
</dbReference>
<gene>
    <name evidence="1" type="ORF">Pfra01_001974500</name>
</gene>
<comment type="caution">
    <text evidence="1">The sequence shown here is derived from an EMBL/GenBank/DDBJ whole genome shotgun (WGS) entry which is preliminary data.</text>
</comment>
<keyword evidence="2" id="KW-1185">Reference proteome</keyword>
<name>A0A9W6Y1W2_9STRA</name>
<dbReference type="EMBL" id="BSXT01002596">
    <property type="protein sequence ID" value="GMF49815.1"/>
    <property type="molecule type" value="Genomic_DNA"/>
</dbReference>
<protein>
    <submittedName>
        <fullName evidence="1">Unnamed protein product</fullName>
    </submittedName>
</protein>
<organism evidence="1 2">
    <name type="scientific">Phytophthora fragariaefolia</name>
    <dbReference type="NCBI Taxonomy" id="1490495"/>
    <lineage>
        <taxon>Eukaryota</taxon>
        <taxon>Sar</taxon>
        <taxon>Stramenopiles</taxon>
        <taxon>Oomycota</taxon>
        <taxon>Peronosporomycetes</taxon>
        <taxon>Peronosporales</taxon>
        <taxon>Peronosporaceae</taxon>
        <taxon>Phytophthora</taxon>
    </lineage>
</organism>
<dbReference type="Proteomes" id="UP001165121">
    <property type="component" value="Unassembled WGS sequence"/>
</dbReference>
<evidence type="ECO:0000313" key="2">
    <source>
        <dbReference type="Proteomes" id="UP001165121"/>
    </source>
</evidence>
<dbReference type="Pfam" id="PF04665">
    <property type="entry name" value="Pox_A32"/>
    <property type="match status" value="1"/>
</dbReference>
<evidence type="ECO:0000313" key="1">
    <source>
        <dbReference type="EMBL" id="GMF49815.1"/>
    </source>
</evidence>
<dbReference type="OrthoDB" id="103805at2759"/>
<dbReference type="AlphaFoldDB" id="A0A9W6Y1W2"/>
<sequence>MSSIPDYGAGLPAQYKTGSAGDIKQFGIKKLFRMLILGPSFSGKNNLCMYILKHSPNCFSHLHIIARNPDQELYQYLEDKLNGFITIHDPESPPLVDSIRKSKGNGVELVIIDDYSNDKMLMERIFSHYFTRGRHLKISTICLVHSYFACPKMIRLNSEYVAILKANSKRDLKMLLKDFNIPNTTEDGLIRAYDKATSRKGQCLFLDSVKGEMRFNFDKPIKQSMYEYITDSEEI</sequence>